<dbReference type="Pfam" id="PF12698">
    <property type="entry name" value="ABC2_membrane_3"/>
    <property type="match status" value="1"/>
</dbReference>
<evidence type="ECO:0000256" key="2">
    <source>
        <dbReference type="ARBA" id="ARBA00022692"/>
    </source>
</evidence>
<dbReference type="InterPro" id="IPR013525">
    <property type="entry name" value="ABC2_TM"/>
</dbReference>
<proteinExistence type="predicted"/>
<feature type="transmembrane region" description="Helical" evidence="5">
    <location>
        <begin position="163"/>
        <end position="190"/>
    </location>
</feature>
<dbReference type="AlphaFoldDB" id="T1A334"/>
<dbReference type="GO" id="GO:0043190">
    <property type="term" value="C:ATP-binding cassette (ABC) transporter complex"/>
    <property type="evidence" value="ECO:0007669"/>
    <property type="project" value="InterPro"/>
</dbReference>
<dbReference type="InterPro" id="IPR000412">
    <property type="entry name" value="ABC_2_transport"/>
</dbReference>
<feature type="transmembrane region" description="Helical" evidence="5">
    <location>
        <begin position="230"/>
        <end position="249"/>
    </location>
</feature>
<feature type="transmembrane region" description="Helical" evidence="5">
    <location>
        <begin position="123"/>
        <end position="142"/>
    </location>
</feature>
<dbReference type="EMBL" id="AUZY01007148">
    <property type="protein sequence ID" value="EQD51337.1"/>
    <property type="molecule type" value="Genomic_DNA"/>
</dbReference>
<keyword evidence="4 5" id="KW-0472">Membrane</keyword>
<keyword evidence="3 5" id="KW-1133">Transmembrane helix</keyword>
<dbReference type="PANTHER" id="PTHR43027:SF1">
    <property type="entry name" value="DOXORUBICIN RESISTANCE ABC TRANSPORTER PERMEASE PROTEIN DRRC-RELATED"/>
    <property type="match status" value="1"/>
</dbReference>
<reference evidence="7" key="1">
    <citation type="submission" date="2013-08" db="EMBL/GenBank/DDBJ databases">
        <authorList>
            <person name="Mendez C."/>
            <person name="Richter M."/>
            <person name="Ferrer M."/>
            <person name="Sanchez J."/>
        </authorList>
    </citation>
    <scope>NUCLEOTIDE SEQUENCE</scope>
</reference>
<organism evidence="7">
    <name type="scientific">mine drainage metagenome</name>
    <dbReference type="NCBI Taxonomy" id="410659"/>
    <lineage>
        <taxon>unclassified sequences</taxon>
        <taxon>metagenomes</taxon>
        <taxon>ecological metagenomes</taxon>
    </lineage>
</organism>
<evidence type="ECO:0000256" key="5">
    <source>
        <dbReference type="SAM" id="Phobius"/>
    </source>
</evidence>
<accession>T1A334</accession>
<keyword evidence="2 5" id="KW-0812">Transmembrane</keyword>
<feature type="domain" description="ABC-2 type transporter transmembrane" evidence="6">
    <location>
        <begin position="4"/>
        <end position="256"/>
    </location>
</feature>
<dbReference type="PANTHER" id="PTHR43027">
    <property type="entry name" value="DOXORUBICIN RESISTANCE ABC TRANSPORTER PERMEASE PROTEIN DRRC-RELATED"/>
    <property type="match status" value="1"/>
</dbReference>
<gene>
    <name evidence="7" type="ORF">B1B_11049</name>
</gene>
<feature type="non-terminal residue" evidence="7">
    <location>
        <position position="1"/>
    </location>
</feature>
<protein>
    <submittedName>
        <fullName evidence="7">ABC-2 type transporter</fullName>
    </submittedName>
</protein>
<reference evidence="7" key="2">
    <citation type="journal article" date="2014" name="ISME J.">
        <title>Microbial stratification in low pH oxic and suboxic macroscopic growths along an acid mine drainage.</title>
        <authorList>
            <person name="Mendez-Garcia C."/>
            <person name="Mesa V."/>
            <person name="Sprenger R.R."/>
            <person name="Richter M."/>
            <person name="Diez M.S."/>
            <person name="Solano J."/>
            <person name="Bargiela R."/>
            <person name="Golyshina O.V."/>
            <person name="Manteca A."/>
            <person name="Ramos J.L."/>
            <person name="Gallego J.R."/>
            <person name="Llorente I."/>
            <person name="Martins Dos Santos V.A."/>
            <person name="Jensen O.N."/>
            <person name="Pelaez A.I."/>
            <person name="Sanchez J."/>
            <person name="Ferrer M."/>
        </authorList>
    </citation>
    <scope>NUCLEOTIDE SEQUENCE</scope>
</reference>
<evidence type="ECO:0000256" key="1">
    <source>
        <dbReference type="ARBA" id="ARBA00004141"/>
    </source>
</evidence>
<dbReference type="GO" id="GO:0140359">
    <property type="term" value="F:ABC-type transporter activity"/>
    <property type="evidence" value="ECO:0007669"/>
    <property type="project" value="InterPro"/>
</dbReference>
<comment type="caution">
    <text evidence="7">The sequence shown here is derived from an EMBL/GenBank/DDBJ whole genome shotgun (WGS) entry which is preliminary data.</text>
</comment>
<feature type="transmembrane region" description="Helical" evidence="5">
    <location>
        <begin position="196"/>
        <end position="218"/>
    </location>
</feature>
<evidence type="ECO:0000256" key="3">
    <source>
        <dbReference type="ARBA" id="ARBA00022989"/>
    </source>
</evidence>
<evidence type="ECO:0000313" key="7">
    <source>
        <dbReference type="EMBL" id="EQD51337.1"/>
    </source>
</evidence>
<comment type="subcellular location">
    <subcellularLocation>
        <location evidence="1">Membrane</location>
        <topology evidence="1">Multi-pass membrane protein</topology>
    </subcellularLocation>
</comment>
<sequence>NLDHQSPDSRNFTALLNQTGVLSLTFVSPGVGNLSAYLAGQGGTPGIVIPAGFQANLSRDQPVRVLVYTNPTDGSQSGIVEGAVQGAINGMNLEKAGGRPYVFLVGLNVGSTVYTYIDYLIPGLIGFSILTSPMFSVVNIASEYKKEKIFRQLSLTPLTRGEWLVSAILWFIVLTAISAFLMIGIGQGLFHAHVGFTLLLLPFLVIGPALFVSLGLLAGSSAKDPESAAVVGNLITFPMMFLAGTFFPVSEFPPRFSSWPGDCRSTTSSTG</sequence>
<evidence type="ECO:0000256" key="4">
    <source>
        <dbReference type="ARBA" id="ARBA00023136"/>
    </source>
</evidence>
<dbReference type="InterPro" id="IPR052902">
    <property type="entry name" value="ABC-2_transporter"/>
</dbReference>
<evidence type="ECO:0000259" key="6">
    <source>
        <dbReference type="Pfam" id="PF12698"/>
    </source>
</evidence>
<dbReference type="PRINTS" id="PR00164">
    <property type="entry name" value="ABC2TRNSPORT"/>
</dbReference>
<name>T1A334_9ZZZZ</name>
<dbReference type="Gene3D" id="3.40.1710.10">
    <property type="entry name" value="abc type-2 transporter like domain"/>
    <property type="match status" value="1"/>
</dbReference>